<evidence type="ECO:0000256" key="8">
    <source>
        <dbReference type="ARBA" id="ARBA00023306"/>
    </source>
</evidence>
<keyword evidence="4" id="KW-0132">Cell division</keyword>
<proteinExistence type="inferred from homology"/>
<dbReference type="InterPro" id="IPR002898">
    <property type="entry name" value="MotA_ExbB_proton_chnl"/>
</dbReference>
<keyword evidence="9" id="KW-0813">Transport</keyword>
<feature type="transmembrane region" description="Helical" evidence="10">
    <location>
        <begin position="6"/>
        <end position="33"/>
    </location>
</feature>
<evidence type="ECO:0000256" key="3">
    <source>
        <dbReference type="ARBA" id="ARBA00022519"/>
    </source>
</evidence>
<dbReference type="PANTHER" id="PTHR30625">
    <property type="entry name" value="PROTEIN TOLQ"/>
    <property type="match status" value="1"/>
</dbReference>
<gene>
    <name evidence="12" type="primary">tolQ</name>
    <name evidence="12" type="ORF">JBF11_02045</name>
</gene>
<feature type="transmembrane region" description="Helical" evidence="10">
    <location>
        <begin position="164"/>
        <end position="190"/>
    </location>
</feature>
<evidence type="ECO:0000256" key="7">
    <source>
        <dbReference type="ARBA" id="ARBA00023136"/>
    </source>
</evidence>
<evidence type="ECO:0000259" key="11">
    <source>
        <dbReference type="Pfam" id="PF01618"/>
    </source>
</evidence>
<accession>A0ABY5Y1R3</accession>
<dbReference type="PANTHER" id="PTHR30625:SF3">
    <property type="entry name" value="TOL-PAL SYSTEM PROTEIN TOLQ"/>
    <property type="match status" value="1"/>
</dbReference>
<dbReference type="NCBIfam" id="TIGR02796">
    <property type="entry name" value="tolQ"/>
    <property type="match status" value="1"/>
</dbReference>
<evidence type="ECO:0000256" key="4">
    <source>
        <dbReference type="ARBA" id="ARBA00022618"/>
    </source>
</evidence>
<keyword evidence="5 10" id="KW-0812">Transmembrane</keyword>
<organism evidence="12 13">
    <name type="scientific">Taurinivorans muris</name>
    <dbReference type="NCBI Taxonomy" id="2787751"/>
    <lineage>
        <taxon>Bacteria</taxon>
        <taxon>Pseudomonadati</taxon>
        <taxon>Thermodesulfobacteriota</taxon>
        <taxon>Desulfovibrionia</taxon>
        <taxon>Desulfovibrionales</taxon>
        <taxon>Desulfovibrionaceae</taxon>
        <taxon>Taurinivorans</taxon>
    </lineage>
</organism>
<keyword evidence="6 10" id="KW-1133">Transmembrane helix</keyword>
<keyword evidence="2" id="KW-1003">Cell membrane</keyword>
<keyword evidence="3" id="KW-0997">Cell inner membrane</keyword>
<evidence type="ECO:0000256" key="9">
    <source>
        <dbReference type="RuleBase" id="RU004057"/>
    </source>
</evidence>
<feature type="transmembrane region" description="Helical" evidence="10">
    <location>
        <begin position="121"/>
        <end position="144"/>
    </location>
</feature>
<reference evidence="12" key="1">
    <citation type="submission" date="2020-12" db="EMBL/GenBank/DDBJ databases">
        <title>Taurinivorans muris gen. nov., sp. nov., fundamental and realized metabolic niche of a ubiquitous sulfidogenic bacterium in the murine intestine.</title>
        <authorList>
            <person name="Ye H."/>
            <person name="Hanson B.T."/>
            <person name="Loy A."/>
        </authorList>
    </citation>
    <scope>NUCLEOTIDE SEQUENCE</scope>
    <source>
        <strain evidence="12">LT0009</strain>
    </source>
</reference>
<comment type="similarity">
    <text evidence="9">Belongs to the exbB/tolQ family.</text>
</comment>
<comment type="subcellular location">
    <subcellularLocation>
        <location evidence="1">Cell membrane</location>
        <topology evidence="1">Multi-pass membrane protein</topology>
    </subcellularLocation>
    <subcellularLocation>
        <location evidence="9">Membrane</location>
        <topology evidence="9">Multi-pass membrane protein</topology>
    </subcellularLocation>
</comment>
<keyword evidence="7 10" id="KW-0472">Membrane</keyword>
<feature type="domain" description="MotA/TolQ/ExbB proton channel" evidence="11">
    <location>
        <begin position="89"/>
        <end position="198"/>
    </location>
</feature>
<keyword evidence="13" id="KW-1185">Reference proteome</keyword>
<evidence type="ECO:0000313" key="13">
    <source>
        <dbReference type="Proteomes" id="UP001058120"/>
    </source>
</evidence>
<protein>
    <submittedName>
        <fullName evidence="12">Protein TolQ</fullName>
    </submittedName>
</protein>
<dbReference type="Proteomes" id="UP001058120">
    <property type="component" value="Chromosome"/>
</dbReference>
<evidence type="ECO:0000256" key="10">
    <source>
        <dbReference type="SAM" id="Phobius"/>
    </source>
</evidence>
<dbReference type="Pfam" id="PF01618">
    <property type="entry name" value="MotA_ExbB"/>
    <property type="match status" value="1"/>
</dbReference>
<dbReference type="RefSeq" id="WP_334315721.1">
    <property type="nucleotide sequence ID" value="NZ_CP065938.1"/>
</dbReference>
<evidence type="ECO:0000256" key="6">
    <source>
        <dbReference type="ARBA" id="ARBA00022989"/>
    </source>
</evidence>
<dbReference type="EMBL" id="CP065938">
    <property type="protein sequence ID" value="UWX06120.1"/>
    <property type="molecule type" value="Genomic_DNA"/>
</dbReference>
<sequence>MDILQLIASAGIIVKIIMLLLLIASVYSWGIIVSKALLLKKSKSKILEGVKDFENAPNLREAVQKLGRDTSSPLFSVAQYGVNEFNKGKESQVNSKTIADNVRRSLHQGVNNETAKLNHSISILATCANASPFVGLFGTVWGILNTFSAIGAMKSASLATVAPGIAEALIATALGLFVAIPASVAFNIYLGKINYVENLMVDFAGTFLNRVQRELNTSNN</sequence>
<name>A0ABY5Y1R3_9BACT</name>
<dbReference type="InterPro" id="IPR050790">
    <property type="entry name" value="ExbB/TolQ_transport"/>
</dbReference>
<evidence type="ECO:0000256" key="1">
    <source>
        <dbReference type="ARBA" id="ARBA00004651"/>
    </source>
</evidence>
<evidence type="ECO:0000256" key="2">
    <source>
        <dbReference type="ARBA" id="ARBA00022475"/>
    </source>
</evidence>
<keyword evidence="9" id="KW-0653">Protein transport</keyword>
<dbReference type="InterPro" id="IPR014163">
    <property type="entry name" value="Tol-Pal_TolQ"/>
</dbReference>
<evidence type="ECO:0000313" key="12">
    <source>
        <dbReference type="EMBL" id="UWX06120.1"/>
    </source>
</evidence>
<evidence type="ECO:0000256" key="5">
    <source>
        <dbReference type="ARBA" id="ARBA00022692"/>
    </source>
</evidence>
<keyword evidence="8" id="KW-0131">Cell cycle</keyword>